<proteinExistence type="predicted"/>
<dbReference type="AlphaFoldDB" id="A0A7L4ZGC7"/>
<dbReference type="Pfam" id="PF09346">
    <property type="entry name" value="SMI1_KNR4"/>
    <property type="match status" value="1"/>
</dbReference>
<dbReference type="RefSeq" id="WP_228054947.1">
    <property type="nucleotide sequence ID" value="NZ_CP019288.1"/>
</dbReference>
<dbReference type="Gene3D" id="3.40.1580.10">
    <property type="entry name" value="SMI1/KNR4-like"/>
    <property type="match status" value="1"/>
</dbReference>
<accession>A0A7L4ZGC7</accession>
<gene>
    <name evidence="2" type="ORF">IMCC3317_08270</name>
</gene>
<dbReference type="KEGG" id="kan:IMCC3317_08270"/>
<dbReference type="Proteomes" id="UP000464657">
    <property type="component" value="Chromosome"/>
</dbReference>
<dbReference type="InterPro" id="IPR037883">
    <property type="entry name" value="Knr4/Smi1-like_sf"/>
</dbReference>
<feature type="domain" description="Knr4/Smi1-like" evidence="1">
    <location>
        <begin position="261"/>
        <end position="391"/>
    </location>
</feature>
<protein>
    <recommendedName>
        <fullName evidence="1">Knr4/Smi1-like domain-containing protein</fullName>
    </recommendedName>
</protein>
<reference evidence="2 3" key="1">
    <citation type="journal article" date="2013" name="Int. J. Syst. Evol. Microbiol.">
        <title>Kordia antarctica sp. nov., isolated from Antarctic seawater.</title>
        <authorList>
            <person name="Baek K."/>
            <person name="Choi A."/>
            <person name="Kang I."/>
            <person name="Lee K."/>
            <person name="Cho J.C."/>
        </authorList>
    </citation>
    <scope>NUCLEOTIDE SEQUENCE [LARGE SCALE GENOMIC DNA]</scope>
    <source>
        <strain evidence="2 3">IMCC3317</strain>
    </source>
</reference>
<evidence type="ECO:0000313" key="3">
    <source>
        <dbReference type="Proteomes" id="UP000464657"/>
    </source>
</evidence>
<name>A0A7L4ZGC7_9FLAO</name>
<sequence length="431" mass="50654">MFENTYALFNSLRDRIEPKIKKSENCILGFFTKLSEAKIKKFQDSLDIKLSTDIKKLYRTCNGLIIDWKMHSDTSNRIIIGKSEVYELGQLLSDSSYFFSGRKEVRQKIWKAENFNDDFYVLDHCEDGNYTVFKIENDKAILFWYNAYGQLKKMSLTLPEYIDQNIKFNAIQLWQEYFLEDITESPVRKIPDTIASDLKIIDSEFNTEVFEQFNNSLIDSNFNKYQAKKDRIDYFEIISEQLKSFKKDETFKKVKFKINPGVSVASLRRFHASTGIELPLELLAFYYQVNGFSLRWTTIQQEKTVNGSIQILSLEEMMGGRQLKKWSNEVYKGQFWDTDVDNFKSVKRFENIESTGNDVVLSIDEDGYKLLLFDDGDFKELNISINEYITKVLSVKGINEWHYHLLDEKDKSSMKIISREIIDKTFPNNSL</sequence>
<dbReference type="InterPro" id="IPR018958">
    <property type="entry name" value="Knr4/Smi1-like_dom"/>
</dbReference>
<organism evidence="2 3">
    <name type="scientific">Kordia antarctica</name>
    <dbReference type="NCBI Taxonomy" id="1218801"/>
    <lineage>
        <taxon>Bacteria</taxon>
        <taxon>Pseudomonadati</taxon>
        <taxon>Bacteroidota</taxon>
        <taxon>Flavobacteriia</taxon>
        <taxon>Flavobacteriales</taxon>
        <taxon>Flavobacteriaceae</taxon>
        <taxon>Kordia</taxon>
    </lineage>
</organism>
<evidence type="ECO:0000313" key="2">
    <source>
        <dbReference type="EMBL" id="QHI35481.1"/>
    </source>
</evidence>
<evidence type="ECO:0000259" key="1">
    <source>
        <dbReference type="SMART" id="SM00860"/>
    </source>
</evidence>
<keyword evidence="3" id="KW-1185">Reference proteome</keyword>
<dbReference type="SMART" id="SM00860">
    <property type="entry name" value="SMI1_KNR4"/>
    <property type="match status" value="2"/>
</dbReference>
<feature type="domain" description="Knr4/Smi1-like" evidence="1">
    <location>
        <begin position="33"/>
        <end position="164"/>
    </location>
</feature>
<dbReference type="SUPFAM" id="SSF160631">
    <property type="entry name" value="SMI1/KNR4-like"/>
    <property type="match status" value="1"/>
</dbReference>
<dbReference type="EMBL" id="CP019288">
    <property type="protein sequence ID" value="QHI35481.1"/>
    <property type="molecule type" value="Genomic_DNA"/>
</dbReference>